<evidence type="ECO:0000256" key="1">
    <source>
        <dbReference type="ARBA" id="ARBA00001947"/>
    </source>
</evidence>
<accession>A0A7R9AGM0</accession>
<dbReference type="SUPFAM" id="SSF102712">
    <property type="entry name" value="JAB1/MPN domain"/>
    <property type="match status" value="1"/>
</dbReference>
<keyword evidence="5" id="KW-0833">Ubl conjugation pathway</keyword>
<keyword evidence="3" id="KW-0645">Protease</keyword>
<dbReference type="OrthoDB" id="3640at2759"/>
<dbReference type="PANTHER" id="PTHR12947">
    <property type="entry name" value="AMSH-LIKE PROTEASE"/>
    <property type="match status" value="1"/>
</dbReference>
<protein>
    <recommendedName>
        <fullName evidence="10">MPN domain-containing protein</fullName>
    </recommendedName>
</protein>
<dbReference type="Gene3D" id="1.20.58.80">
    <property type="entry name" value="Phosphotransferase system, lactose/cellobiose-type IIA subunit"/>
    <property type="match status" value="1"/>
</dbReference>
<sequence length="357" mass="40904">MYYQSGREMLRMARIYQDEGALESAYFLFLRYITLFLEKILMHPGHKEVSKEVRHEATKSLKSIIPIAEELKKILEVTYQQDYEEWLKQEELLKEERKRKEEEEAEQKKRAEQQPIGGDGMKIPADGYSPPPSSKGLLDDGISYDFLQAPTTKTPTIDRQDTQYSSCRNLLNYTNDMSLKPSSCVRRVVLPSALIPRFMSLAEKNTKANKETCGVLAGKLAQNCLRMTHLLLPQQEGGPDSCITRNEELLFDYQDRYDLLTLGWIHTHPSQTAFLSSVDLHTHSSYQLLLPDAIAVVVAPKHQQRGVYSLTEHGMRFLTACHQQGFHTHPSEPPLYKEASHVEFSEEGALEVADFRR</sequence>
<dbReference type="GO" id="GO:0016020">
    <property type="term" value="C:membrane"/>
    <property type="evidence" value="ECO:0007669"/>
    <property type="project" value="TreeGrafter"/>
</dbReference>
<evidence type="ECO:0000313" key="12">
    <source>
        <dbReference type="Proteomes" id="UP000677054"/>
    </source>
</evidence>
<dbReference type="EMBL" id="CAJPEV010005801">
    <property type="protein sequence ID" value="CAG0903544.1"/>
    <property type="molecule type" value="Genomic_DNA"/>
</dbReference>
<reference evidence="11" key="1">
    <citation type="submission" date="2020-11" db="EMBL/GenBank/DDBJ databases">
        <authorList>
            <person name="Tran Van P."/>
        </authorList>
    </citation>
    <scope>NUCLEOTIDE SEQUENCE</scope>
</reference>
<comment type="similarity">
    <text evidence="2">Belongs to the peptidase M67C family.</text>
</comment>
<feature type="compositionally biased region" description="Basic and acidic residues" evidence="9">
    <location>
        <begin position="98"/>
        <end position="112"/>
    </location>
</feature>
<dbReference type="AlphaFoldDB" id="A0A7R9AGM0"/>
<organism evidence="11">
    <name type="scientific">Darwinula stevensoni</name>
    <dbReference type="NCBI Taxonomy" id="69355"/>
    <lineage>
        <taxon>Eukaryota</taxon>
        <taxon>Metazoa</taxon>
        <taxon>Ecdysozoa</taxon>
        <taxon>Arthropoda</taxon>
        <taxon>Crustacea</taxon>
        <taxon>Oligostraca</taxon>
        <taxon>Ostracoda</taxon>
        <taxon>Podocopa</taxon>
        <taxon>Podocopida</taxon>
        <taxon>Darwinulocopina</taxon>
        <taxon>Darwinuloidea</taxon>
        <taxon>Darwinulidae</taxon>
        <taxon>Darwinula</taxon>
    </lineage>
</organism>
<evidence type="ECO:0000256" key="8">
    <source>
        <dbReference type="ARBA" id="ARBA00023049"/>
    </source>
</evidence>
<dbReference type="CDD" id="cd08066">
    <property type="entry name" value="MPN_AMSH_like"/>
    <property type="match status" value="1"/>
</dbReference>
<comment type="cofactor">
    <cofactor evidence="1">
        <name>Zn(2+)</name>
        <dbReference type="ChEBI" id="CHEBI:29105"/>
    </cofactor>
</comment>
<dbReference type="InterPro" id="IPR044098">
    <property type="entry name" value="STAMBP/STALP-like_MPN"/>
</dbReference>
<evidence type="ECO:0000256" key="6">
    <source>
        <dbReference type="ARBA" id="ARBA00022801"/>
    </source>
</evidence>
<evidence type="ECO:0000256" key="7">
    <source>
        <dbReference type="ARBA" id="ARBA00022833"/>
    </source>
</evidence>
<keyword evidence="8" id="KW-0482">Metalloprotease</keyword>
<dbReference type="GO" id="GO:0140492">
    <property type="term" value="F:metal-dependent deubiquitinase activity"/>
    <property type="evidence" value="ECO:0007669"/>
    <property type="project" value="InterPro"/>
</dbReference>
<evidence type="ECO:0000313" key="11">
    <source>
        <dbReference type="EMBL" id="CAD7253418.1"/>
    </source>
</evidence>
<keyword evidence="4" id="KW-0479">Metal-binding</keyword>
<name>A0A7R9AGM0_9CRUS</name>
<keyword evidence="7" id="KW-0862">Zinc</keyword>
<keyword evidence="12" id="KW-1185">Reference proteome</keyword>
<dbReference type="GO" id="GO:0070536">
    <property type="term" value="P:protein K63-linked deubiquitination"/>
    <property type="evidence" value="ECO:0007669"/>
    <property type="project" value="InterPro"/>
</dbReference>
<dbReference type="GO" id="GO:0061578">
    <property type="term" value="F:K63-linked deubiquitinase activity"/>
    <property type="evidence" value="ECO:0007669"/>
    <property type="project" value="InterPro"/>
</dbReference>
<dbReference type="GO" id="GO:0006508">
    <property type="term" value="P:proteolysis"/>
    <property type="evidence" value="ECO:0007669"/>
    <property type="project" value="UniProtKB-KW"/>
</dbReference>
<keyword evidence="6" id="KW-0378">Hydrolase</keyword>
<dbReference type="GO" id="GO:0005768">
    <property type="term" value="C:endosome"/>
    <property type="evidence" value="ECO:0007669"/>
    <property type="project" value="TreeGrafter"/>
</dbReference>
<evidence type="ECO:0000256" key="5">
    <source>
        <dbReference type="ARBA" id="ARBA00022786"/>
    </source>
</evidence>
<dbReference type="Proteomes" id="UP000677054">
    <property type="component" value="Unassembled WGS sequence"/>
</dbReference>
<evidence type="ECO:0000256" key="4">
    <source>
        <dbReference type="ARBA" id="ARBA00022723"/>
    </source>
</evidence>
<dbReference type="Pfam" id="PF01398">
    <property type="entry name" value="JAB"/>
    <property type="match status" value="1"/>
</dbReference>
<proteinExistence type="inferred from homology"/>
<evidence type="ECO:0000259" key="10">
    <source>
        <dbReference type="PROSITE" id="PS50249"/>
    </source>
</evidence>
<dbReference type="Pfam" id="PF08969">
    <property type="entry name" value="USP8_dimer"/>
    <property type="match status" value="1"/>
</dbReference>
<evidence type="ECO:0000256" key="9">
    <source>
        <dbReference type="SAM" id="MobiDB-lite"/>
    </source>
</evidence>
<evidence type="ECO:0000256" key="2">
    <source>
        <dbReference type="ARBA" id="ARBA00010981"/>
    </source>
</evidence>
<dbReference type="InterPro" id="IPR015063">
    <property type="entry name" value="USP8_dimer"/>
</dbReference>
<dbReference type="SUPFAM" id="SSF140856">
    <property type="entry name" value="USP8 N-terminal domain-like"/>
    <property type="match status" value="1"/>
</dbReference>
<dbReference type="PANTHER" id="PTHR12947:SF13">
    <property type="entry name" value="FI19924P1"/>
    <property type="match status" value="1"/>
</dbReference>
<gene>
    <name evidence="11" type="ORF">DSTB1V02_LOCUS13168</name>
</gene>
<feature type="region of interest" description="Disordered" evidence="9">
    <location>
        <begin position="98"/>
        <end position="126"/>
    </location>
</feature>
<dbReference type="SMART" id="SM00232">
    <property type="entry name" value="JAB_MPN"/>
    <property type="match status" value="1"/>
</dbReference>
<dbReference type="EMBL" id="LR905318">
    <property type="protein sequence ID" value="CAD7253418.1"/>
    <property type="molecule type" value="Genomic_DNA"/>
</dbReference>
<dbReference type="InterPro" id="IPR000555">
    <property type="entry name" value="JAMM/MPN+_dom"/>
</dbReference>
<dbReference type="InterPro" id="IPR037518">
    <property type="entry name" value="MPN"/>
</dbReference>
<dbReference type="PROSITE" id="PS50249">
    <property type="entry name" value="MPN"/>
    <property type="match status" value="1"/>
</dbReference>
<evidence type="ECO:0000256" key="3">
    <source>
        <dbReference type="ARBA" id="ARBA00022670"/>
    </source>
</evidence>
<dbReference type="Gene3D" id="3.40.140.10">
    <property type="entry name" value="Cytidine Deaminase, domain 2"/>
    <property type="match status" value="1"/>
</dbReference>
<feature type="domain" description="MPN" evidence="10">
    <location>
        <begin position="188"/>
        <end position="316"/>
    </location>
</feature>
<dbReference type="GO" id="GO:0046872">
    <property type="term" value="F:metal ion binding"/>
    <property type="evidence" value="ECO:0007669"/>
    <property type="project" value="UniProtKB-KW"/>
</dbReference>